<accession>A0A841GSC6</accession>
<comment type="caution">
    <text evidence="2">The sequence shown here is derived from an EMBL/GenBank/DDBJ whole genome shotgun (WGS) entry which is preliminary data.</text>
</comment>
<reference evidence="2 3" key="1">
    <citation type="submission" date="2020-08" db="EMBL/GenBank/DDBJ databases">
        <title>Genomic Encyclopedia of Type Strains, Phase IV (KMG-IV): sequencing the most valuable type-strain genomes for metagenomic binning, comparative biology and taxonomic classification.</title>
        <authorList>
            <person name="Goeker M."/>
        </authorList>
    </citation>
    <scope>NUCLEOTIDE SEQUENCE [LARGE SCALE GENOMIC DNA]</scope>
    <source>
        <strain evidence="2 3">DSM 13481</strain>
    </source>
</reference>
<keyword evidence="3" id="KW-1185">Reference proteome</keyword>
<dbReference type="PANTHER" id="PTHR38731:SF1">
    <property type="entry name" value="FECR PROTEIN DOMAIN-CONTAINING PROTEIN"/>
    <property type="match status" value="1"/>
</dbReference>
<feature type="domain" description="FecR protein" evidence="1">
    <location>
        <begin position="155"/>
        <end position="232"/>
    </location>
</feature>
<dbReference type="Gene3D" id="2.60.120.1440">
    <property type="match status" value="1"/>
</dbReference>
<sequence length="298" mass="33878">MKKIIFLISLIPLILFSNSFTLFTGDSTTIKILSKGNFKVSVIDVLGGVLPEDILIDELSFKDIATITYIAPIVPMDTYLKLKVDDKTIDYNFKVVEPSFPQDATFVTLEEFSGNVAISEDGQSWSPVSKKEKLYEGVILKTLDNSYAVISGNWGKLYVKPNSTLKILRSRSDNKDFDFIVEVEKGEVIADVLKFIMSKSRFQIKKDSVTAGVRGTRFGVKDNNWFVFEGTVYLFNGNRLISLGAKKLVNVIENTFESPQDFEEEFETYINTFDKLFENLEEEIDKQMEEWDIELPGI</sequence>
<dbReference type="AlphaFoldDB" id="A0A841GSC6"/>
<organism evidence="2 3">
    <name type="scientific">Thermosipho japonicus</name>
    <dbReference type="NCBI Taxonomy" id="90323"/>
    <lineage>
        <taxon>Bacteria</taxon>
        <taxon>Thermotogati</taxon>
        <taxon>Thermotogota</taxon>
        <taxon>Thermotogae</taxon>
        <taxon>Thermotogales</taxon>
        <taxon>Fervidobacteriaceae</taxon>
        <taxon>Thermosipho</taxon>
    </lineage>
</organism>
<dbReference type="InterPro" id="IPR006860">
    <property type="entry name" value="FecR"/>
</dbReference>
<dbReference type="Pfam" id="PF04773">
    <property type="entry name" value="FecR"/>
    <property type="match status" value="1"/>
</dbReference>
<evidence type="ECO:0000259" key="1">
    <source>
        <dbReference type="Pfam" id="PF04773"/>
    </source>
</evidence>
<dbReference type="PANTHER" id="PTHR38731">
    <property type="entry name" value="LIPL45-RELATED LIPOPROTEIN-RELATED"/>
    <property type="match status" value="1"/>
</dbReference>
<dbReference type="RefSeq" id="WP_184619292.1">
    <property type="nucleotide sequence ID" value="NZ_JACHEX010000002.1"/>
</dbReference>
<name>A0A841GSC6_9BACT</name>
<protein>
    <recommendedName>
        <fullName evidence="1">FecR protein domain-containing protein</fullName>
    </recommendedName>
</protein>
<dbReference type="Proteomes" id="UP000555828">
    <property type="component" value="Unassembled WGS sequence"/>
</dbReference>
<dbReference type="EMBL" id="JACHEX010000002">
    <property type="protein sequence ID" value="MBB6062649.1"/>
    <property type="molecule type" value="Genomic_DNA"/>
</dbReference>
<evidence type="ECO:0000313" key="2">
    <source>
        <dbReference type="EMBL" id="MBB6062649.1"/>
    </source>
</evidence>
<proteinExistence type="predicted"/>
<gene>
    <name evidence="2" type="ORF">HNP65_001087</name>
</gene>
<evidence type="ECO:0000313" key="3">
    <source>
        <dbReference type="Proteomes" id="UP000555828"/>
    </source>
</evidence>